<sequence length="205" mass="24263">MATSIYGEYEAYLPQILEEMMNKIRVINQEYKENRNCKLYEHLIGRIKTENSMREKCQRKGLAMSTKNALWEIKDAIAIRVVCGFVDDIYTMVEQLRALSGWRVIQEKDYVKNAKPNGYRSYHMIFDIVTKFPDINGRQPGHYYLEVQLRTIAMDSWASLEHEMKYKHDIKDPERITKELKRCADELASCDISMQTIRQLIHEED</sequence>
<feature type="domain" description="RelA/SpoT" evidence="2">
    <location>
        <begin position="45"/>
        <end position="172"/>
    </location>
</feature>
<evidence type="ECO:0000256" key="1">
    <source>
        <dbReference type="ARBA" id="ARBA00004976"/>
    </source>
</evidence>
<protein>
    <submittedName>
        <fullName evidence="3">Gtp diphosphokinase</fullName>
    </submittedName>
</protein>
<evidence type="ECO:0000313" key="4">
    <source>
        <dbReference type="Proteomes" id="UP000051048"/>
    </source>
</evidence>
<dbReference type="UniPathway" id="UPA00908">
    <property type="reaction ID" value="UER00884"/>
</dbReference>
<dbReference type="PATRIC" id="fig|1423740.3.peg.1375"/>
<dbReference type="Gene3D" id="1.10.287.860">
    <property type="entry name" value="Nucleotidyltransferase"/>
    <property type="match status" value="1"/>
</dbReference>
<dbReference type="Proteomes" id="UP000051048">
    <property type="component" value="Unassembled WGS sequence"/>
</dbReference>
<dbReference type="InterPro" id="IPR052366">
    <property type="entry name" value="GTP_Pyrophosphokinase"/>
</dbReference>
<dbReference type="PANTHER" id="PTHR47837">
    <property type="entry name" value="GTP PYROPHOSPHOKINASE YJBM"/>
    <property type="match status" value="1"/>
</dbReference>
<dbReference type="GO" id="GO:0016301">
    <property type="term" value="F:kinase activity"/>
    <property type="evidence" value="ECO:0007669"/>
    <property type="project" value="UniProtKB-KW"/>
</dbReference>
<keyword evidence="3" id="KW-0418">Kinase</keyword>
<dbReference type="CDD" id="cd05399">
    <property type="entry name" value="NT_Rel-Spo_like"/>
    <property type="match status" value="1"/>
</dbReference>
<dbReference type="Pfam" id="PF04607">
    <property type="entry name" value="RelA_SpoT"/>
    <property type="match status" value="1"/>
</dbReference>
<comment type="pathway">
    <text evidence="1">Purine metabolism; ppGpp biosynthesis; ppGpp from GTP: step 1/2.</text>
</comment>
<dbReference type="InterPro" id="IPR007685">
    <property type="entry name" value="RelA_SpoT"/>
</dbReference>
<reference evidence="3 4" key="1">
    <citation type="journal article" date="2015" name="Genome Announc.">
        <title>Expanding the biotechnology potential of lactobacilli through comparative genomics of 213 strains and associated genera.</title>
        <authorList>
            <person name="Sun Z."/>
            <person name="Harris H.M."/>
            <person name="McCann A."/>
            <person name="Guo C."/>
            <person name="Argimon S."/>
            <person name="Zhang W."/>
            <person name="Yang X."/>
            <person name="Jeffery I.B."/>
            <person name="Cooney J.C."/>
            <person name="Kagawa T.F."/>
            <person name="Liu W."/>
            <person name="Song Y."/>
            <person name="Salvetti E."/>
            <person name="Wrobel A."/>
            <person name="Rasinkangas P."/>
            <person name="Parkhill J."/>
            <person name="Rea M.C."/>
            <person name="O'Sullivan O."/>
            <person name="Ritari J."/>
            <person name="Douillard F.P."/>
            <person name="Paul Ross R."/>
            <person name="Yang R."/>
            <person name="Briner A.E."/>
            <person name="Felis G.E."/>
            <person name="de Vos W.M."/>
            <person name="Barrangou R."/>
            <person name="Klaenhammer T.R."/>
            <person name="Caufield P.W."/>
            <person name="Cui Y."/>
            <person name="Zhang H."/>
            <person name="O'Toole P.W."/>
        </authorList>
    </citation>
    <scope>NUCLEOTIDE SEQUENCE [LARGE SCALE GENOMIC DNA]</scope>
    <source>
        <strain evidence="3 4">DSM 15833</strain>
    </source>
</reference>
<comment type="caution">
    <text evidence="3">The sequence shown here is derived from an EMBL/GenBank/DDBJ whole genome shotgun (WGS) entry which is preliminary data.</text>
</comment>
<dbReference type="SUPFAM" id="SSF81301">
    <property type="entry name" value="Nucleotidyltransferase"/>
    <property type="match status" value="1"/>
</dbReference>
<dbReference type="GO" id="GO:0015970">
    <property type="term" value="P:guanosine tetraphosphate biosynthetic process"/>
    <property type="evidence" value="ECO:0007669"/>
    <property type="project" value="UniProtKB-UniPathway"/>
</dbReference>
<dbReference type="STRING" id="1423740.FC36_GL001276"/>
<dbReference type="Gene3D" id="3.30.460.10">
    <property type="entry name" value="Beta Polymerase, domain 2"/>
    <property type="match status" value="1"/>
</dbReference>
<gene>
    <name evidence="3" type="ORF">FC36_GL001276</name>
</gene>
<organism evidence="3 4">
    <name type="scientific">Ligilactobacillus equi DSM 15833 = JCM 10991</name>
    <dbReference type="NCBI Taxonomy" id="1423740"/>
    <lineage>
        <taxon>Bacteria</taxon>
        <taxon>Bacillati</taxon>
        <taxon>Bacillota</taxon>
        <taxon>Bacilli</taxon>
        <taxon>Lactobacillales</taxon>
        <taxon>Lactobacillaceae</taxon>
        <taxon>Ligilactobacillus</taxon>
    </lineage>
</organism>
<name>A0A0R1TTR0_9LACO</name>
<dbReference type="SMART" id="SM00954">
    <property type="entry name" value="RelA_SpoT"/>
    <property type="match status" value="1"/>
</dbReference>
<evidence type="ECO:0000313" key="3">
    <source>
        <dbReference type="EMBL" id="KRL82051.1"/>
    </source>
</evidence>
<dbReference type="PANTHER" id="PTHR47837:SF2">
    <property type="entry name" value="GTP PYROPHOSPHOKINASE YWAC"/>
    <property type="match status" value="1"/>
</dbReference>
<proteinExistence type="predicted"/>
<dbReference type="AlphaFoldDB" id="A0A0R1TTR0"/>
<dbReference type="InterPro" id="IPR043519">
    <property type="entry name" value="NT_sf"/>
</dbReference>
<evidence type="ECO:0000259" key="2">
    <source>
        <dbReference type="SMART" id="SM00954"/>
    </source>
</evidence>
<dbReference type="EMBL" id="AZFH01000027">
    <property type="protein sequence ID" value="KRL82051.1"/>
    <property type="molecule type" value="Genomic_DNA"/>
</dbReference>
<accession>A0A0R1TTR0</accession>
<keyword evidence="3" id="KW-0808">Transferase</keyword>